<feature type="domain" description="Thioredoxin" evidence="1">
    <location>
        <begin position="62"/>
        <end position="209"/>
    </location>
</feature>
<dbReference type="InterPro" id="IPR036249">
    <property type="entry name" value="Thioredoxin-like_sf"/>
</dbReference>
<dbReference type="PANTHER" id="PTHR42852:SF13">
    <property type="entry name" value="PROTEIN DIPZ"/>
    <property type="match status" value="1"/>
</dbReference>
<accession>A0ABS3T868</accession>
<dbReference type="InterPro" id="IPR013766">
    <property type="entry name" value="Thioredoxin_domain"/>
</dbReference>
<dbReference type="Pfam" id="PF00578">
    <property type="entry name" value="AhpC-TSA"/>
    <property type="match status" value="1"/>
</dbReference>
<dbReference type="SUPFAM" id="SSF52833">
    <property type="entry name" value="Thioredoxin-like"/>
    <property type="match status" value="1"/>
</dbReference>
<dbReference type="InterPro" id="IPR000866">
    <property type="entry name" value="AhpC/TSA"/>
</dbReference>
<dbReference type="PROSITE" id="PS51352">
    <property type="entry name" value="THIOREDOXIN_2"/>
    <property type="match status" value="1"/>
</dbReference>
<dbReference type="RefSeq" id="WP_208306456.1">
    <property type="nucleotide sequence ID" value="NZ_JAGETX010000001.1"/>
</dbReference>
<evidence type="ECO:0000259" key="1">
    <source>
        <dbReference type="PROSITE" id="PS51352"/>
    </source>
</evidence>
<comment type="caution">
    <text evidence="2">The sequence shown here is derived from an EMBL/GenBank/DDBJ whole genome shotgun (WGS) entry which is preliminary data.</text>
</comment>
<name>A0ABS3T868_9BACT</name>
<dbReference type="InterPro" id="IPR050553">
    <property type="entry name" value="Thioredoxin_ResA/DsbE_sf"/>
</dbReference>
<reference evidence="2 3" key="1">
    <citation type="submission" date="2021-03" db="EMBL/GenBank/DDBJ databases">
        <authorList>
            <person name="Kim M.K."/>
        </authorList>
    </citation>
    <scope>NUCLEOTIDE SEQUENCE [LARGE SCALE GENOMIC DNA]</scope>
    <source>
        <strain evidence="2 3">BT507</strain>
    </source>
</reference>
<proteinExistence type="predicted"/>
<dbReference type="EMBL" id="JAGETX010000001">
    <property type="protein sequence ID" value="MBO3269822.1"/>
    <property type="molecule type" value="Genomic_DNA"/>
</dbReference>
<dbReference type="PANTHER" id="PTHR42852">
    <property type="entry name" value="THIOL:DISULFIDE INTERCHANGE PROTEIN DSBE"/>
    <property type="match status" value="1"/>
</dbReference>
<gene>
    <name evidence="2" type="ORF">J4D97_04095</name>
</gene>
<evidence type="ECO:0000313" key="2">
    <source>
        <dbReference type="EMBL" id="MBO3269822.1"/>
    </source>
</evidence>
<protein>
    <submittedName>
        <fullName evidence="2">TlpA family protein disulfide reductase</fullName>
    </submittedName>
</protein>
<dbReference type="Gene3D" id="3.40.30.10">
    <property type="entry name" value="Glutaredoxin"/>
    <property type="match status" value="1"/>
</dbReference>
<evidence type="ECO:0000313" key="3">
    <source>
        <dbReference type="Proteomes" id="UP000670527"/>
    </source>
</evidence>
<dbReference type="CDD" id="cd02966">
    <property type="entry name" value="TlpA_like_family"/>
    <property type="match status" value="1"/>
</dbReference>
<keyword evidence="3" id="KW-1185">Reference proteome</keyword>
<sequence length="210" mass="23389">MNLSILLVLALLLFGTEGYSQTICFENYQEKIVAPSRKALATAKTDKERDSLRFAPSDELKRLVGCAMPDFTAQDVQGRPLSKQALNGKVVVMNFWFIGCKPCLAELPALNDLVEQYKGQEVAFVAFGTDSKQRIVDDFLVKQPFEFQHVANGKRYADTFLATAAGFPLTLVFDQQGVLQYVHSGGYIDERAKTAIYQQVSPVVARLLKK</sequence>
<organism evidence="2 3">
    <name type="scientific">Hymenobacter defluvii</name>
    <dbReference type="NCBI Taxonomy" id="2054411"/>
    <lineage>
        <taxon>Bacteria</taxon>
        <taxon>Pseudomonadati</taxon>
        <taxon>Bacteroidota</taxon>
        <taxon>Cytophagia</taxon>
        <taxon>Cytophagales</taxon>
        <taxon>Hymenobacteraceae</taxon>
        <taxon>Hymenobacter</taxon>
    </lineage>
</organism>
<dbReference type="Proteomes" id="UP000670527">
    <property type="component" value="Unassembled WGS sequence"/>
</dbReference>